<protein>
    <submittedName>
        <fullName evidence="1">Uncharacterized protein</fullName>
    </submittedName>
</protein>
<gene>
    <name evidence="1" type="ORF">G7Y82_04385</name>
</gene>
<dbReference type="AlphaFoldDB" id="A0A969W8M7"/>
<dbReference type="EMBL" id="JAAVXB010000002">
    <property type="protein sequence ID" value="NKF21544.1"/>
    <property type="molecule type" value="Genomic_DNA"/>
</dbReference>
<proteinExistence type="predicted"/>
<name>A0A969W8M7_9GAMM</name>
<dbReference type="Proteomes" id="UP000653472">
    <property type="component" value="Unassembled WGS sequence"/>
</dbReference>
<keyword evidence="2" id="KW-1185">Reference proteome</keyword>
<reference evidence="1" key="1">
    <citation type="submission" date="2020-03" db="EMBL/GenBank/DDBJ databases">
        <title>Solimonas marina sp. nov., isolated from deep seawater of the Pacific Ocean.</title>
        <authorList>
            <person name="Liu X."/>
            <person name="Lai Q."/>
            <person name="Sun F."/>
            <person name="Gai Y."/>
            <person name="Li G."/>
            <person name="Shao Z."/>
        </authorList>
    </citation>
    <scope>NUCLEOTIDE SEQUENCE</scope>
    <source>
        <strain evidence="1">C16B3</strain>
    </source>
</reference>
<comment type="caution">
    <text evidence="1">The sequence shown here is derived from an EMBL/GenBank/DDBJ whole genome shotgun (WGS) entry which is preliminary data.</text>
</comment>
<sequence length="104" mass="11785">MSVHPVIKAALKPFTPPAERSAPAEHKPTVLVDVETLTNLRADLRIERSRADVLYRALSEVRDHRHDLQFVNAQLVQAVRRMCMENAHTPDYVEQALAAAEMMK</sequence>
<evidence type="ECO:0000313" key="2">
    <source>
        <dbReference type="Proteomes" id="UP000653472"/>
    </source>
</evidence>
<dbReference type="RefSeq" id="WP_168146801.1">
    <property type="nucleotide sequence ID" value="NZ_JAAVXB010000002.1"/>
</dbReference>
<organism evidence="1 2">
    <name type="scientific">Solimonas marina</name>
    <dbReference type="NCBI Taxonomy" id="2714601"/>
    <lineage>
        <taxon>Bacteria</taxon>
        <taxon>Pseudomonadati</taxon>
        <taxon>Pseudomonadota</taxon>
        <taxon>Gammaproteobacteria</taxon>
        <taxon>Nevskiales</taxon>
        <taxon>Nevskiaceae</taxon>
        <taxon>Solimonas</taxon>
    </lineage>
</organism>
<evidence type="ECO:0000313" key="1">
    <source>
        <dbReference type="EMBL" id="NKF21544.1"/>
    </source>
</evidence>
<accession>A0A969W8M7</accession>